<dbReference type="Proteomes" id="UP000663841">
    <property type="component" value="Unassembled WGS sequence"/>
</dbReference>
<proteinExistence type="predicted"/>
<dbReference type="EMBL" id="CAJMWW010000030">
    <property type="protein sequence ID" value="CAE6403469.1"/>
    <property type="molecule type" value="Genomic_DNA"/>
</dbReference>
<organism evidence="1 2">
    <name type="scientific">Rhizoctonia solani</name>
    <dbReference type="NCBI Taxonomy" id="456999"/>
    <lineage>
        <taxon>Eukaryota</taxon>
        <taxon>Fungi</taxon>
        <taxon>Dikarya</taxon>
        <taxon>Basidiomycota</taxon>
        <taxon>Agaricomycotina</taxon>
        <taxon>Agaricomycetes</taxon>
        <taxon>Cantharellales</taxon>
        <taxon>Ceratobasidiaceae</taxon>
        <taxon>Rhizoctonia</taxon>
    </lineage>
</organism>
<comment type="caution">
    <text evidence="1">The sequence shown here is derived from an EMBL/GenBank/DDBJ whole genome shotgun (WGS) entry which is preliminary data.</text>
</comment>
<name>A0A8H2WRD1_9AGAM</name>
<protein>
    <submittedName>
        <fullName evidence="1">Uncharacterized protein</fullName>
    </submittedName>
</protein>
<dbReference type="AlphaFoldDB" id="A0A8H2WRD1"/>
<evidence type="ECO:0000313" key="2">
    <source>
        <dbReference type="Proteomes" id="UP000663841"/>
    </source>
</evidence>
<reference evidence="1" key="1">
    <citation type="submission" date="2021-01" db="EMBL/GenBank/DDBJ databases">
        <authorList>
            <person name="Kaushik A."/>
        </authorList>
    </citation>
    <scope>NUCLEOTIDE SEQUENCE</scope>
    <source>
        <strain evidence="1">AG3-T5</strain>
    </source>
</reference>
<evidence type="ECO:0000313" key="1">
    <source>
        <dbReference type="EMBL" id="CAE6403469.1"/>
    </source>
</evidence>
<accession>A0A8H2WRD1</accession>
<gene>
    <name evidence="1" type="ORF">RDB_LOCUS10688</name>
</gene>
<sequence>MRTRHPPQGPNLRPFRTSVARHLRRLPRMVCWRQWKNGLRVASKPLFASTTRGASNDHGNVHQVATSTWSNLKQVIWTGGLGPEREYREINTVIANALNALISTH</sequence>